<accession>A0A940MJK6</accession>
<dbReference type="EMBL" id="JAGIQL010000183">
    <property type="protein sequence ID" value="MBP0461381.1"/>
    <property type="molecule type" value="Genomic_DNA"/>
</dbReference>
<reference evidence="1" key="1">
    <citation type="submission" date="2021-03" db="EMBL/GenBank/DDBJ databases">
        <title>Whole genome sequence of Streptomyces bomunensis MMS17-BM035.</title>
        <authorList>
            <person name="Lee J.H."/>
        </authorList>
    </citation>
    <scope>NUCLEOTIDE SEQUENCE</scope>
    <source>
        <strain evidence="1">MMS17-BM035</strain>
    </source>
</reference>
<protein>
    <submittedName>
        <fullName evidence="1">Uncharacterized protein</fullName>
    </submittedName>
</protein>
<evidence type="ECO:0000313" key="1">
    <source>
        <dbReference type="EMBL" id="MBP0461381.1"/>
    </source>
</evidence>
<dbReference type="Proteomes" id="UP000670475">
    <property type="component" value="Unassembled WGS sequence"/>
</dbReference>
<comment type="caution">
    <text evidence="1">The sequence shown here is derived from an EMBL/GenBank/DDBJ whole genome shotgun (WGS) entry which is preliminary data.</text>
</comment>
<sequence>MGLIAQIRILPTRVPGFIWVFAHVVTAAAAAQQRRPLGSMRLGRPARPVRPVRSRLIPLERGRRGPGA</sequence>
<evidence type="ECO:0000313" key="2">
    <source>
        <dbReference type="Proteomes" id="UP000670475"/>
    </source>
</evidence>
<dbReference type="AlphaFoldDB" id="A0A940MJK6"/>
<keyword evidence="2" id="KW-1185">Reference proteome</keyword>
<proteinExistence type="predicted"/>
<organism evidence="1 2">
    <name type="scientific">Streptomyces montanisoli</name>
    <dbReference type="NCBI Taxonomy" id="2798581"/>
    <lineage>
        <taxon>Bacteria</taxon>
        <taxon>Bacillati</taxon>
        <taxon>Actinomycetota</taxon>
        <taxon>Actinomycetes</taxon>
        <taxon>Kitasatosporales</taxon>
        <taxon>Streptomycetaceae</taxon>
        <taxon>Streptomyces</taxon>
    </lineage>
</organism>
<dbReference type="RefSeq" id="WP_209344622.1">
    <property type="nucleotide sequence ID" value="NZ_JAGIQL010000183.1"/>
</dbReference>
<name>A0A940MJK6_9ACTN</name>
<gene>
    <name evidence="1" type="ORF">JFN87_28545</name>
</gene>